<dbReference type="EMBL" id="JACEFO010000191">
    <property type="protein sequence ID" value="KAF8776694.1"/>
    <property type="molecule type" value="Genomic_DNA"/>
</dbReference>
<evidence type="ECO:0000313" key="3">
    <source>
        <dbReference type="EMBL" id="KAF8776694.1"/>
    </source>
</evidence>
<gene>
    <name evidence="3" type="ORF">HU200_003422</name>
</gene>
<dbReference type="PANTHER" id="PTHR33065">
    <property type="entry name" value="OS07G0486400 PROTEIN"/>
    <property type="match status" value="1"/>
</dbReference>
<proteinExistence type="predicted"/>
<evidence type="ECO:0000259" key="2">
    <source>
        <dbReference type="Pfam" id="PF20241"/>
    </source>
</evidence>
<dbReference type="Proteomes" id="UP000636709">
    <property type="component" value="Unassembled WGS sequence"/>
</dbReference>
<dbReference type="PANTHER" id="PTHR33065:SF185">
    <property type="entry name" value="DUF6598 DOMAIN-CONTAINING PROTEIN"/>
    <property type="match status" value="1"/>
</dbReference>
<evidence type="ECO:0000256" key="1">
    <source>
        <dbReference type="SAM" id="MobiDB-lite"/>
    </source>
</evidence>
<organism evidence="3 4">
    <name type="scientific">Digitaria exilis</name>
    <dbReference type="NCBI Taxonomy" id="1010633"/>
    <lineage>
        <taxon>Eukaryota</taxon>
        <taxon>Viridiplantae</taxon>
        <taxon>Streptophyta</taxon>
        <taxon>Embryophyta</taxon>
        <taxon>Tracheophyta</taxon>
        <taxon>Spermatophyta</taxon>
        <taxon>Magnoliopsida</taxon>
        <taxon>Liliopsida</taxon>
        <taxon>Poales</taxon>
        <taxon>Poaceae</taxon>
        <taxon>PACMAD clade</taxon>
        <taxon>Panicoideae</taxon>
        <taxon>Panicodae</taxon>
        <taxon>Paniceae</taxon>
        <taxon>Anthephorinae</taxon>
        <taxon>Digitaria</taxon>
    </lineage>
</organism>
<accession>A0A835KW45</accession>
<feature type="domain" description="DUF6598" evidence="2">
    <location>
        <begin position="144"/>
        <end position="388"/>
    </location>
</feature>
<dbReference type="OrthoDB" id="586414at2759"/>
<feature type="compositionally biased region" description="Acidic residues" evidence="1">
    <location>
        <begin position="41"/>
        <end position="59"/>
    </location>
</feature>
<dbReference type="Pfam" id="PF20241">
    <property type="entry name" value="DUF6598"/>
    <property type="match status" value="1"/>
</dbReference>
<keyword evidence="4" id="KW-1185">Reference proteome</keyword>
<dbReference type="InterPro" id="IPR046533">
    <property type="entry name" value="DUF6598"/>
</dbReference>
<feature type="region of interest" description="Disordered" evidence="1">
    <location>
        <begin position="1"/>
        <end position="65"/>
    </location>
</feature>
<name>A0A835KW45_9POAL</name>
<comment type="caution">
    <text evidence="3">The sequence shown here is derived from an EMBL/GenBank/DDBJ whole genome shotgun (WGS) entry which is preliminary data.</text>
</comment>
<evidence type="ECO:0000313" key="4">
    <source>
        <dbReference type="Proteomes" id="UP000636709"/>
    </source>
</evidence>
<sequence>MGIEGEGCESAGSTLVQGHCKEQPPSPPSDDEDSSKSTSSGDEDDDWFVSDSEEDEDYENQGAYSPFTVDTFPRASCDYDKQVAVLYGTPDIECRGPSPIMLFPPFKTGYHLFGSDYNLADKSEVTRSNDWDCSNKCRCHPMDLIQFIDVKIAGYQHTHPGRAKIFGFVAARDMIKPLRNYVYNRGLDNCEAVSVKKKDGVACLSLASPARVISMSSRALIEFELHALSEEKTNNDDDVIIEGCTELYDMHATKSFIRNQRLYGQRCALDIKYLVLINAVEARVDINVIRVPVHGINLKLLAKTSGFSNVIRLFQGTVLEVGISASFAVAVGRRNFLDLCIEGSQRDDDSPVQKTQQYECWQCSFGSRYHGVEDLVAELGDFAAVSVKISWTSYEKTY</sequence>
<reference evidence="3" key="1">
    <citation type="submission" date="2020-07" db="EMBL/GenBank/DDBJ databases">
        <title>Genome sequence and genetic diversity analysis of an under-domesticated orphan crop, white fonio (Digitaria exilis).</title>
        <authorList>
            <person name="Bennetzen J.L."/>
            <person name="Chen S."/>
            <person name="Ma X."/>
            <person name="Wang X."/>
            <person name="Yssel A.E.J."/>
            <person name="Chaluvadi S.R."/>
            <person name="Johnson M."/>
            <person name="Gangashetty P."/>
            <person name="Hamidou F."/>
            <person name="Sanogo M.D."/>
            <person name="Zwaenepoel A."/>
            <person name="Wallace J."/>
            <person name="Van De Peer Y."/>
            <person name="Van Deynze A."/>
        </authorList>
    </citation>
    <scope>NUCLEOTIDE SEQUENCE</scope>
    <source>
        <tissue evidence="3">Leaves</tissue>
    </source>
</reference>
<dbReference type="AlphaFoldDB" id="A0A835KW45"/>
<protein>
    <recommendedName>
        <fullName evidence="2">DUF6598 domain-containing protein</fullName>
    </recommendedName>
</protein>